<gene>
    <name evidence="3" type="ORF">KC19_2G061900</name>
</gene>
<feature type="compositionally biased region" description="Polar residues" evidence="2">
    <location>
        <begin position="45"/>
        <end position="59"/>
    </location>
</feature>
<organism evidence="3 4">
    <name type="scientific">Ceratodon purpureus</name>
    <name type="common">Fire moss</name>
    <name type="synonym">Dicranum purpureum</name>
    <dbReference type="NCBI Taxonomy" id="3225"/>
    <lineage>
        <taxon>Eukaryota</taxon>
        <taxon>Viridiplantae</taxon>
        <taxon>Streptophyta</taxon>
        <taxon>Embryophyta</taxon>
        <taxon>Bryophyta</taxon>
        <taxon>Bryophytina</taxon>
        <taxon>Bryopsida</taxon>
        <taxon>Dicranidae</taxon>
        <taxon>Pseudoditrichales</taxon>
        <taxon>Ditrichaceae</taxon>
        <taxon>Ceratodon</taxon>
    </lineage>
</organism>
<feature type="region of interest" description="Disordered" evidence="2">
    <location>
        <begin position="34"/>
        <end position="59"/>
    </location>
</feature>
<keyword evidence="4" id="KW-1185">Reference proteome</keyword>
<proteinExistence type="predicted"/>
<sequence>MSTMLTPTRSECKAAETLKKRVKSTMERIEVLLDSFEQENHSPQERMNSSEPKSTSPSQLLAGQKIQIMINCLTKHISALRSTNLIKRTHNMNVGLEGSFLLKRAERRKIISNREAEEFLEQLKKLQNRYISLLLQLYRQNHQAAIKLRVDQLQ</sequence>
<evidence type="ECO:0000256" key="1">
    <source>
        <dbReference type="SAM" id="Coils"/>
    </source>
</evidence>
<evidence type="ECO:0000313" key="3">
    <source>
        <dbReference type="EMBL" id="KAG0586075.1"/>
    </source>
</evidence>
<name>A0A8T0ISP2_CERPU</name>
<feature type="coiled-coil region" evidence="1">
    <location>
        <begin position="102"/>
        <end position="136"/>
    </location>
</feature>
<keyword evidence="1" id="KW-0175">Coiled coil</keyword>
<dbReference type="Proteomes" id="UP000822688">
    <property type="component" value="Chromosome 2"/>
</dbReference>
<evidence type="ECO:0000313" key="4">
    <source>
        <dbReference type="Proteomes" id="UP000822688"/>
    </source>
</evidence>
<accession>A0A8T0ISP2</accession>
<reference evidence="3" key="1">
    <citation type="submission" date="2020-06" db="EMBL/GenBank/DDBJ databases">
        <title>WGS assembly of Ceratodon purpureus strain R40.</title>
        <authorList>
            <person name="Carey S.B."/>
            <person name="Jenkins J."/>
            <person name="Shu S."/>
            <person name="Lovell J.T."/>
            <person name="Sreedasyam A."/>
            <person name="Maumus F."/>
            <person name="Tiley G.P."/>
            <person name="Fernandez-Pozo N."/>
            <person name="Barry K."/>
            <person name="Chen C."/>
            <person name="Wang M."/>
            <person name="Lipzen A."/>
            <person name="Daum C."/>
            <person name="Saski C.A."/>
            <person name="Payton A.C."/>
            <person name="Mcbreen J.C."/>
            <person name="Conrad R.E."/>
            <person name="Kollar L.M."/>
            <person name="Olsson S."/>
            <person name="Huttunen S."/>
            <person name="Landis J.B."/>
            <person name="Wickett N.J."/>
            <person name="Johnson M.G."/>
            <person name="Rensing S.A."/>
            <person name="Grimwood J."/>
            <person name="Schmutz J."/>
            <person name="Mcdaniel S.F."/>
        </authorList>
    </citation>
    <scope>NUCLEOTIDE SEQUENCE</scope>
    <source>
        <strain evidence="3">R40</strain>
    </source>
</reference>
<dbReference type="EMBL" id="CM026422">
    <property type="protein sequence ID" value="KAG0586075.1"/>
    <property type="molecule type" value="Genomic_DNA"/>
</dbReference>
<protein>
    <submittedName>
        <fullName evidence="3">Uncharacterized protein</fullName>
    </submittedName>
</protein>
<evidence type="ECO:0000256" key="2">
    <source>
        <dbReference type="SAM" id="MobiDB-lite"/>
    </source>
</evidence>
<dbReference type="AlphaFoldDB" id="A0A8T0ISP2"/>
<comment type="caution">
    <text evidence="3">The sequence shown here is derived from an EMBL/GenBank/DDBJ whole genome shotgun (WGS) entry which is preliminary data.</text>
</comment>